<evidence type="ECO:0000256" key="1">
    <source>
        <dbReference type="ARBA" id="ARBA00010040"/>
    </source>
</evidence>
<keyword evidence="4" id="KW-0720">Serine protease</keyword>
<proteinExistence type="inferred from homology"/>
<organism evidence="6 7">
    <name type="scientific">Pontibacillus chungwhensis BH030062</name>
    <dbReference type="NCBI Taxonomy" id="1385513"/>
    <lineage>
        <taxon>Bacteria</taxon>
        <taxon>Bacillati</taxon>
        <taxon>Bacillota</taxon>
        <taxon>Bacilli</taxon>
        <taxon>Bacillales</taxon>
        <taxon>Bacillaceae</taxon>
        <taxon>Pontibacillus</taxon>
    </lineage>
</organism>
<sequence>MTHSTQTLKQEIHSETLYDLQFVGDPQVSPDGSKIAYVTTSINSKKKYDSHLFVYDRKTNKSTQWTHGEARNQSPRWSADGESIAFISNRSGKNQLYVMPVAGGEAHQVTTLKNGAANPVWHPSEAKLMFQTSLEEGDDLHNSEDEKKDEELKPHIVDQLHYKADGKGLLDNKRSHIVLYDSQTEKLEQITSGPYDHSDPSWSPDGSTIAYVRPQDDQPGSYMLADLYIQKLGQQPYRLNEKSGGFAKPIFSPDGKSLSYFGHGYEYEGATLTKVWVTNLNTNETTCLTESLDLECSDVLISDLHWANPSPGAVWTQDGQGVYFQGSEHGNTGIYYSNLAGEVTRVVGGDRHIYAFHYAKDTDEAIIGVSDPTHIGDLFTVSLENKQEQQITRSNDSFQDTYEIVAPESFTYQSKDGLEVEGWLIKPAHFDASKTYPLVLEIHGGPHMMYGNSFMHEFQLLASKGYAVLYTNPRGSQGYGQSFVDACRGDYGGGDYEDVMAGVDAALEKFSFLDEGQLFVTGGSYGGFMTNWIVGKTNRFKAAVTQRSISNWHSFYGVSDIGHFFTKWEIGNHFTEDPQKLWDHSPIKYVDQIETPLLIIHSENDYRCPIEQGEQLFVALKNQNKTTRFVRFPESDHNLSRTGLPNLRVERLNQIVGWFEDYKA</sequence>
<dbReference type="OrthoDB" id="108903at2"/>
<evidence type="ECO:0000313" key="7">
    <source>
        <dbReference type="Proteomes" id="UP000030153"/>
    </source>
</evidence>
<keyword evidence="7" id="KW-1185">Reference proteome</keyword>
<evidence type="ECO:0000313" key="6">
    <source>
        <dbReference type="EMBL" id="KGP91453.1"/>
    </source>
</evidence>
<keyword evidence="3" id="KW-0378">Hydrolase</keyword>
<dbReference type="Pfam" id="PF00326">
    <property type="entry name" value="Peptidase_S9"/>
    <property type="match status" value="1"/>
</dbReference>
<dbReference type="EMBL" id="AVBG01000006">
    <property type="protein sequence ID" value="KGP91453.1"/>
    <property type="molecule type" value="Genomic_DNA"/>
</dbReference>
<dbReference type="GO" id="GO:0004252">
    <property type="term" value="F:serine-type endopeptidase activity"/>
    <property type="evidence" value="ECO:0007669"/>
    <property type="project" value="TreeGrafter"/>
</dbReference>
<dbReference type="eggNOG" id="COG0823">
    <property type="taxonomic scope" value="Bacteria"/>
</dbReference>
<dbReference type="GO" id="GO:0006508">
    <property type="term" value="P:proteolysis"/>
    <property type="evidence" value="ECO:0007669"/>
    <property type="project" value="UniProtKB-KW"/>
</dbReference>
<reference evidence="6 7" key="1">
    <citation type="submission" date="2013-08" db="EMBL/GenBank/DDBJ databases">
        <title>Genome of Pontibacillus chungwhensis.</title>
        <authorList>
            <person name="Wang Q."/>
            <person name="Wang G."/>
        </authorList>
    </citation>
    <scope>NUCLEOTIDE SEQUENCE [LARGE SCALE GENOMIC DNA]</scope>
    <source>
        <strain evidence="6 7">BH030062</strain>
    </source>
</reference>
<dbReference type="Proteomes" id="UP000030153">
    <property type="component" value="Unassembled WGS sequence"/>
</dbReference>
<name>A0A0A2UXI4_9BACI</name>
<evidence type="ECO:0000259" key="5">
    <source>
        <dbReference type="Pfam" id="PF00326"/>
    </source>
</evidence>
<comment type="similarity">
    <text evidence="1">Belongs to the peptidase S9C family.</text>
</comment>
<evidence type="ECO:0000256" key="4">
    <source>
        <dbReference type="ARBA" id="ARBA00022825"/>
    </source>
</evidence>
<dbReference type="InterPro" id="IPR011659">
    <property type="entry name" value="WD40"/>
</dbReference>
<dbReference type="STRING" id="1385513.N780_19790"/>
<dbReference type="InterPro" id="IPR011042">
    <property type="entry name" value="6-blade_b-propeller_TolB-like"/>
</dbReference>
<dbReference type="RefSeq" id="WP_036783142.1">
    <property type="nucleotide sequence ID" value="NZ_AVBG01000006.1"/>
</dbReference>
<evidence type="ECO:0000256" key="3">
    <source>
        <dbReference type="ARBA" id="ARBA00022801"/>
    </source>
</evidence>
<dbReference type="InterPro" id="IPR001375">
    <property type="entry name" value="Peptidase_S9_cat"/>
</dbReference>
<evidence type="ECO:0000256" key="2">
    <source>
        <dbReference type="ARBA" id="ARBA00022670"/>
    </source>
</evidence>
<protein>
    <submittedName>
        <fullName evidence="6">Peptidase</fullName>
    </submittedName>
</protein>
<dbReference type="PANTHER" id="PTHR42776:SF27">
    <property type="entry name" value="DIPEPTIDYL PEPTIDASE FAMILY MEMBER 6"/>
    <property type="match status" value="1"/>
</dbReference>
<gene>
    <name evidence="6" type="ORF">N780_19790</name>
</gene>
<accession>A0A0A2UXI4</accession>
<dbReference type="Pfam" id="PF07676">
    <property type="entry name" value="PD40"/>
    <property type="match status" value="2"/>
</dbReference>
<comment type="caution">
    <text evidence="6">The sequence shown here is derived from an EMBL/GenBank/DDBJ whole genome shotgun (WGS) entry which is preliminary data.</text>
</comment>
<dbReference type="eggNOG" id="COG1506">
    <property type="taxonomic scope" value="Bacteria"/>
</dbReference>
<feature type="domain" description="Peptidase S9 prolyl oligopeptidase catalytic" evidence="5">
    <location>
        <begin position="453"/>
        <end position="662"/>
    </location>
</feature>
<dbReference type="Gene3D" id="2.120.10.30">
    <property type="entry name" value="TolB, C-terminal domain"/>
    <property type="match status" value="2"/>
</dbReference>
<dbReference type="SUPFAM" id="SSF82171">
    <property type="entry name" value="DPP6 N-terminal domain-like"/>
    <property type="match status" value="1"/>
</dbReference>
<dbReference type="SUPFAM" id="SSF53474">
    <property type="entry name" value="alpha/beta-Hydrolases"/>
    <property type="match status" value="1"/>
</dbReference>
<dbReference type="Gene3D" id="3.40.50.1820">
    <property type="entry name" value="alpha/beta hydrolase"/>
    <property type="match status" value="1"/>
</dbReference>
<keyword evidence="2" id="KW-0645">Protease</keyword>
<dbReference type="AlphaFoldDB" id="A0A0A2UXI4"/>
<dbReference type="InterPro" id="IPR029058">
    <property type="entry name" value="AB_hydrolase_fold"/>
</dbReference>
<dbReference type="PANTHER" id="PTHR42776">
    <property type="entry name" value="SERINE PEPTIDASE S9 FAMILY MEMBER"/>
    <property type="match status" value="1"/>
</dbReference>
<dbReference type="FunFam" id="3.40.50.1820:FF:000028">
    <property type="entry name" value="S9 family peptidase"/>
    <property type="match status" value="1"/>
</dbReference>